<dbReference type="Gene3D" id="3.40.50.300">
    <property type="entry name" value="P-loop containing nucleotide triphosphate hydrolases"/>
    <property type="match status" value="1"/>
</dbReference>
<dbReference type="PROSITE" id="PS00211">
    <property type="entry name" value="ABC_TRANSPORTER_1"/>
    <property type="match status" value="1"/>
</dbReference>
<dbReference type="GO" id="GO:0015658">
    <property type="term" value="F:branched-chain amino acid transmembrane transporter activity"/>
    <property type="evidence" value="ECO:0007669"/>
    <property type="project" value="TreeGrafter"/>
</dbReference>
<dbReference type="AlphaFoldDB" id="A0AA87RK57"/>
<dbReference type="InterPro" id="IPR003593">
    <property type="entry name" value="AAA+_ATPase"/>
</dbReference>
<dbReference type="GO" id="GO:0015807">
    <property type="term" value="P:L-amino acid transport"/>
    <property type="evidence" value="ECO:0007669"/>
    <property type="project" value="TreeGrafter"/>
</dbReference>
<evidence type="ECO:0000256" key="2">
    <source>
        <dbReference type="ARBA" id="ARBA00022448"/>
    </source>
</evidence>
<dbReference type="EMBL" id="BJUU01000004">
    <property type="protein sequence ID" value="GEK79632.1"/>
    <property type="molecule type" value="Genomic_DNA"/>
</dbReference>
<dbReference type="SUPFAM" id="SSF52540">
    <property type="entry name" value="P-loop containing nucleoside triphosphate hydrolases"/>
    <property type="match status" value="1"/>
</dbReference>
<dbReference type="Proteomes" id="UP000321749">
    <property type="component" value="Unassembled WGS sequence"/>
</dbReference>
<reference evidence="7 8" key="1">
    <citation type="submission" date="2019-07" db="EMBL/GenBank/DDBJ databases">
        <title>Whole genome shotgun sequence of Agrococcus baldri NBRC 103055.</title>
        <authorList>
            <person name="Hosoyama A."/>
            <person name="Uohara A."/>
            <person name="Ohji S."/>
            <person name="Ichikawa N."/>
        </authorList>
    </citation>
    <scope>NUCLEOTIDE SEQUENCE [LARGE SCALE GENOMIC DNA]</scope>
    <source>
        <strain evidence="7 8">NBRC 103055</strain>
    </source>
</reference>
<evidence type="ECO:0000256" key="1">
    <source>
        <dbReference type="ARBA" id="ARBA00005417"/>
    </source>
</evidence>
<dbReference type="GO" id="GO:0005524">
    <property type="term" value="F:ATP binding"/>
    <property type="evidence" value="ECO:0007669"/>
    <property type="project" value="UniProtKB-KW"/>
</dbReference>
<evidence type="ECO:0000313" key="7">
    <source>
        <dbReference type="EMBL" id="GEK79632.1"/>
    </source>
</evidence>
<organism evidence="7 8">
    <name type="scientific">Agrococcus baldri</name>
    <dbReference type="NCBI Taxonomy" id="153730"/>
    <lineage>
        <taxon>Bacteria</taxon>
        <taxon>Bacillati</taxon>
        <taxon>Actinomycetota</taxon>
        <taxon>Actinomycetes</taxon>
        <taxon>Micrococcales</taxon>
        <taxon>Microbacteriaceae</taxon>
        <taxon>Agrococcus</taxon>
    </lineage>
</organism>
<keyword evidence="3" id="KW-0547">Nucleotide-binding</keyword>
<dbReference type="PANTHER" id="PTHR43820:SF4">
    <property type="entry name" value="HIGH-AFFINITY BRANCHED-CHAIN AMINO ACID TRANSPORT ATP-BINDING PROTEIN LIVF"/>
    <property type="match status" value="1"/>
</dbReference>
<accession>A0AA87RK57</accession>
<name>A0AA87RK57_9MICO</name>
<gene>
    <name evidence="7" type="ORF">ABA31_09830</name>
</gene>
<feature type="domain" description="ABC transporter" evidence="6">
    <location>
        <begin position="1"/>
        <end position="210"/>
    </location>
</feature>
<dbReference type="InterPro" id="IPR003439">
    <property type="entry name" value="ABC_transporter-like_ATP-bd"/>
</dbReference>
<sequence length="213" mass="22538">MDAGTISLILGANGAGKTSTLAALMGVISSSADRLTFGETSIEKLDTPRRVATGMQLVPEGGRVFRDLTVRDNLRLGAFTRSGRFESSLMDPVFDIFPRVQERLDQRAGTLSGGERQMLAIGRALMAGPSLLLLDEPFLGLAPVAVEALTGALLRINRELSISMLIVESNIKAAEIADSAYVLTLGEVTTTSDEPSALLDADNDAIREGFLGG</sequence>
<proteinExistence type="inferred from homology"/>
<keyword evidence="4 7" id="KW-0067">ATP-binding</keyword>
<evidence type="ECO:0000313" key="8">
    <source>
        <dbReference type="Proteomes" id="UP000321749"/>
    </source>
</evidence>
<evidence type="ECO:0000256" key="5">
    <source>
        <dbReference type="ARBA" id="ARBA00022970"/>
    </source>
</evidence>
<dbReference type="Pfam" id="PF00005">
    <property type="entry name" value="ABC_tran"/>
    <property type="match status" value="1"/>
</dbReference>
<dbReference type="InterPro" id="IPR017871">
    <property type="entry name" value="ABC_transporter-like_CS"/>
</dbReference>
<evidence type="ECO:0000259" key="6">
    <source>
        <dbReference type="PROSITE" id="PS50893"/>
    </source>
</evidence>
<comment type="similarity">
    <text evidence="1">Belongs to the ABC transporter superfamily.</text>
</comment>
<dbReference type="InterPro" id="IPR027417">
    <property type="entry name" value="P-loop_NTPase"/>
</dbReference>
<keyword evidence="5" id="KW-0029">Amino-acid transport</keyword>
<evidence type="ECO:0000256" key="4">
    <source>
        <dbReference type="ARBA" id="ARBA00022840"/>
    </source>
</evidence>
<protein>
    <submittedName>
        <fullName evidence="7">High-affinity branched-chain amino acid transport ATP-binding protein</fullName>
    </submittedName>
</protein>
<dbReference type="InterPro" id="IPR052156">
    <property type="entry name" value="BCAA_Transport_ATP-bd_LivF"/>
</dbReference>
<dbReference type="PROSITE" id="PS50893">
    <property type="entry name" value="ABC_TRANSPORTER_2"/>
    <property type="match status" value="1"/>
</dbReference>
<comment type="caution">
    <text evidence="7">The sequence shown here is derived from an EMBL/GenBank/DDBJ whole genome shotgun (WGS) entry which is preliminary data.</text>
</comment>
<dbReference type="SMART" id="SM00382">
    <property type="entry name" value="AAA"/>
    <property type="match status" value="1"/>
</dbReference>
<dbReference type="PANTHER" id="PTHR43820">
    <property type="entry name" value="HIGH-AFFINITY BRANCHED-CHAIN AMINO ACID TRANSPORT ATP-BINDING PROTEIN LIVF"/>
    <property type="match status" value="1"/>
</dbReference>
<keyword evidence="8" id="KW-1185">Reference proteome</keyword>
<dbReference type="GO" id="GO:0016887">
    <property type="term" value="F:ATP hydrolysis activity"/>
    <property type="evidence" value="ECO:0007669"/>
    <property type="project" value="InterPro"/>
</dbReference>
<keyword evidence="2" id="KW-0813">Transport</keyword>
<evidence type="ECO:0000256" key="3">
    <source>
        <dbReference type="ARBA" id="ARBA00022741"/>
    </source>
</evidence>